<evidence type="ECO:0000313" key="2">
    <source>
        <dbReference type="EMBL" id="KRV47168.1"/>
    </source>
</evidence>
<dbReference type="EMBL" id="LLZU01000038">
    <property type="protein sequence ID" value="KRV47168.1"/>
    <property type="molecule type" value="Genomic_DNA"/>
</dbReference>
<gene>
    <name evidence="2" type="ORF">AQ490_08515</name>
</gene>
<evidence type="ECO:0000259" key="1">
    <source>
        <dbReference type="Pfam" id="PF04149"/>
    </source>
</evidence>
<feature type="domain" description="DUF397" evidence="1">
    <location>
        <begin position="10"/>
        <end position="63"/>
    </location>
</feature>
<reference evidence="2 3" key="1">
    <citation type="submission" date="2015-10" db="EMBL/GenBank/DDBJ databases">
        <title>Draft genome sequence of pyrrolomycin-producing Streptomyces vitaminophilus.</title>
        <authorList>
            <person name="Graham D.E."/>
            <person name="Mahan K.M."/>
            <person name="Klingeman D.M."/>
            <person name="Hettich R.L."/>
            <person name="Parry R.J."/>
        </authorList>
    </citation>
    <scope>NUCLEOTIDE SEQUENCE [LARGE SCALE GENOMIC DNA]</scope>
    <source>
        <strain evidence="2 3">ATCC 31673</strain>
    </source>
</reference>
<protein>
    <recommendedName>
        <fullName evidence="1">DUF397 domain-containing protein</fullName>
    </recommendedName>
</protein>
<evidence type="ECO:0000313" key="3">
    <source>
        <dbReference type="Proteomes" id="UP000050867"/>
    </source>
</evidence>
<accession>A0A0T6LM56</accession>
<dbReference type="InterPro" id="IPR007278">
    <property type="entry name" value="DUF397"/>
</dbReference>
<dbReference type="STRING" id="76728.AQ490_08515"/>
<dbReference type="AlphaFoldDB" id="A0A0T6LM56"/>
<dbReference type="Pfam" id="PF04149">
    <property type="entry name" value="DUF397"/>
    <property type="match status" value="1"/>
</dbReference>
<organism evidence="2 3">
    <name type="scientific">Wenjunlia vitaminophila</name>
    <name type="common">Streptomyces vitaminophilus</name>
    <dbReference type="NCBI Taxonomy" id="76728"/>
    <lineage>
        <taxon>Bacteria</taxon>
        <taxon>Bacillati</taxon>
        <taxon>Actinomycetota</taxon>
        <taxon>Actinomycetes</taxon>
        <taxon>Kitasatosporales</taxon>
        <taxon>Streptomycetaceae</taxon>
        <taxon>Wenjunlia</taxon>
    </lineage>
</organism>
<name>A0A0T6LM56_WENVI</name>
<comment type="caution">
    <text evidence="2">The sequence shown here is derived from an EMBL/GenBank/DDBJ whole genome shotgun (WGS) entry which is preliminary data.</text>
</comment>
<dbReference type="Proteomes" id="UP000050867">
    <property type="component" value="Unassembled WGS sequence"/>
</dbReference>
<proteinExistence type="predicted"/>
<keyword evidence="3" id="KW-1185">Reference proteome</keyword>
<sequence>MSRPDPSVVVWRRSSYSNKEGGNCVEVADGLHGVVPVRDSKDPQGPALVFSARGWASFVAAVRLGEFPEG</sequence>